<name>A0AAD6MSH8_9EURO</name>
<keyword evidence="3" id="KW-1185">Reference proteome</keyword>
<feature type="region of interest" description="Disordered" evidence="1">
    <location>
        <begin position="150"/>
        <end position="171"/>
    </location>
</feature>
<accession>A0AAD6MSH8</accession>
<dbReference type="AlphaFoldDB" id="A0AAD6MSH8"/>
<reference evidence="2" key="2">
    <citation type="submission" date="2023-01" db="EMBL/GenBank/DDBJ databases">
        <authorList>
            <person name="Petersen C."/>
        </authorList>
    </citation>
    <scope>NUCLEOTIDE SEQUENCE</scope>
    <source>
        <strain evidence="2">IBT 17514</strain>
    </source>
</reference>
<proteinExistence type="predicted"/>
<gene>
    <name evidence="2" type="ORF">N7493_009731</name>
</gene>
<reference evidence="2" key="1">
    <citation type="journal article" date="2023" name="IMA Fungus">
        <title>Comparative genomic study of the Penicillium genus elucidates a diverse pangenome and 15 lateral gene transfer events.</title>
        <authorList>
            <person name="Petersen C."/>
            <person name="Sorensen T."/>
            <person name="Nielsen M.R."/>
            <person name="Sondergaard T.E."/>
            <person name="Sorensen J.L."/>
            <person name="Fitzpatrick D.A."/>
            <person name="Frisvad J.C."/>
            <person name="Nielsen K.L."/>
        </authorList>
    </citation>
    <scope>NUCLEOTIDE SEQUENCE</scope>
    <source>
        <strain evidence="2">IBT 17514</strain>
    </source>
</reference>
<protein>
    <submittedName>
        <fullName evidence="2">Uncharacterized protein</fullName>
    </submittedName>
</protein>
<comment type="caution">
    <text evidence="2">The sequence shown here is derived from an EMBL/GenBank/DDBJ whole genome shotgun (WGS) entry which is preliminary data.</text>
</comment>
<dbReference type="EMBL" id="JAQJAN010000017">
    <property type="protein sequence ID" value="KAJ5710139.1"/>
    <property type="molecule type" value="Genomic_DNA"/>
</dbReference>
<dbReference type="Proteomes" id="UP001215712">
    <property type="component" value="Unassembled WGS sequence"/>
</dbReference>
<evidence type="ECO:0000313" key="2">
    <source>
        <dbReference type="EMBL" id="KAJ5710139.1"/>
    </source>
</evidence>
<organism evidence="2 3">
    <name type="scientific">Penicillium malachiteum</name>
    <dbReference type="NCBI Taxonomy" id="1324776"/>
    <lineage>
        <taxon>Eukaryota</taxon>
        <taxon>Fungi</taxon>
        <taxon>Dikarya</taxon>
        <taxon>Ascomycota</taxon>
        <taxon>Pezizomycotina</taxon>
        <taxon>Eurotiomycetes</taxon>
        <taxon>Eurotiomycetidae</taxon>
        <taxon>Eurotiales</taxon>
        <taxon>Aspergillaceae</taxon>
        <taxon>Penicillium</taxon>
    </lineage>
</organism>
<evidence type="ECO:0000313" key="3">
    <source>
        <dbReference type="Proteomes" id="UP001215712"/>
    </source>
</evidence>
<evidence type="ECO:0000256" key="1">
    <source>
        <dbReference type="SAM" id="MobiDB-lite"/>
    </source>
</evidence>
<sequence>MESCKAIAKLESSPDRSDAFRQAMTRYHAAHVSRDLTSILNEGGLCLDAFWKAMATHQEMELGYTPRDLKTTYDQYARLCTIQKDMNKYEGTQNGFKPQYVKQKFSEYIYFHERVRDGKNWPSPLPATFVDRIEEQVVIQGSGIIHKSPLWTPKNHHRPLGNGDERADVGS</sequence>